<name>A0A0A8YAX7_ARUDO</name>
<protein>
    <submittedName>
        <fullName evidence="1">Uncharacterized protein</fullName>
    </submittedName>
</protein>
<accession>A0A0A8YAX7</accession>
<dbReference type="AlphaFoldDB" id="A0A0A8YAX7"/>
<organism evidence="1">
    <name type="scientific">Arundo donax</name>
    <name type="common">Giant reed</name>
    <name type="synonym">Donax arundinaceus</name>
    <dbReference type="NCBI Taxonomy" id="35708"/>
    <lineage>
        <taxon>Eukaryota</taxon>
        <taxon>Viridiplantae</taxon>
        <taxon>Streptophyta</taxon>
        <taxon>Embryophyta</taxon>
        <taxon>Tracheophyta</taxon>
        <taxon>Spermatophyta</taxon>
        <taxon>Magnoliopsida</taxon>
        <taxon>Liliopsida</taxon>
        <taxon>Poales</taxon>
        <taxon>Poaceae</taxon>
        <taxon>PACMAD clade</taxon>
        <taxon>Arundinoideae</taxon>
        <taxon>Arundineae</taxon>
        <taxon>Arundo</taxon>
    </lineage>
</organism>
<reference evidence="1" key="1">
    <citation type="submission" date="2014-09" db="EMBL/GenBank/DDBJ databases">
        <authorList>
            <person name="Magalhaes I.L.F."/>
            <person name="Oliveira U."/>
            <person name="Santos F.R."/>
            <person name="Vidigal T.H.D.A."/>
            <person name="Brescovit A.D."/>
            <person name="Santos A.J."/>
        </authorList>
    </citation>
    <scope>NUCLEOTIDE SEQUENCE</scope>
    <source>
        <tissue evidence="1">Shoot tissue taken approximately 20 cm above the soil surface</tissue>
    </source>
</reference>
<evidence type="ECO:0000313" key="1">
    <source>
        <dbReference type="EMBL" id="JAD20592.1"/>
    </source>
</evidence>
<proteinExistence type="predicted"/>
<dbReference type="EMBL" id="GBRH01277303">
    <property type="protein sequence ID" value="JAD20592.1"/>
    <property type="molecule type" value="Transcribed_RNA"/>
</dbReference>
<reference evidence="1" key="2">
    <citation type="journal article" date="2015" name="Data Brief">
        <title>Shoot transcriptome of the giant reed, Arundo donax.</title>
        <authorList>
            <person name="Barrero R.A."/>
            <person name="Guerrero F.D."/>
            <person name="Moolhuijzen P."/>
            <person name="Goolsby J.A."/>
            <person name="Tidwell J."/>
            <person name="Bellgard S.E."/>
            <person name="Bellgard M.I."/>
        </authorList>
    </citation>
    <scope>NUCLEOTIDE SEQUENCE</scope>
    <source>
        <tissue evidence="1">Shoot tissue taken approximately 20 cm above the soil surface</tissue>
    </source>
</reference>
<sequence>MVVNKEHADRTVLLLKFDDFGSRCPLSVCHSATLFWC</sequence>